<dbReference type="EC" id="3.1.4.-" evidence="2"/>
<evidence type="ECO:0000313" key="5">
    <source>
        <dbReference type="Proteomes" id="UP000809273"/>
    </source>
</evidence>
<reference evidence="4" key="1">
    <citation type="journal article" date="2021" name="Environ. Microbiol.">
        <title>Genomic characterization of three novel Desulfobacterota classes expand the metabolic and phylogenetic diversity of the phylum.</title>
        <authorList>
            <person name="Murphy C.L."/>
            <person name="Biggerstaff J."/>
            <person name="Eichhorn A."/>
            <person name="Ewing E."/>
            <person name="Shahan R."/>
            <person name="Soriano D."/>
            <person name="Stewart S."/>
            <person name="VanMol K."/>
            <person name="Walker R."/>
            <person name="Walters P."/>
            <person name="Elshahed M.S."/>
            <person name="Youssef N.H."/>
        </authorList>
    </citation>
    <scope>NUCLEOTIDE SEQUENCE</scope>
    <source>
        <strain evidence="4">Zod_Metabat.24</strain>
    </source>
</reference>
<comment type="similarity">
    <text evidence="1 2">Belongs to the metallophosphoesterase superfamily. YfcE family.</text>
</comment>
<dbReference type="InterPro" id="IPR011152">
    <property type="entry name" value="Pesterase_MJ0912"/>
</dbReference>
<feature type="domain" description="Calcineurin-like phosphoesterase" evidence="3">
    <location>
        <begin position="1"/>
        <end position="177"/>
    </location>
</feature>
<keyword evidence="2" id="KW-0479">Metal-binding</keyword>
<comment type="cofactor">
    <cofactor evidence="2">
        <name>a divalent metal cation</name>
        <dbReference type="ChEBI" id="CHEBI:60240"/>
    </cofactor>
</comment>
<evidence type="ECO:0000313" key="4">
    <source>
        <dbReference type="EMBL" id="MBN1571580.1"/>
    </source>
</evidence>
<evidence type="ECO:0000256" key="2">
    <source>
        <dbReference type="RuleBase" id="RU362039"/>
    </source>
</evidence>
<dbReference type="InterPro" id="IPR053193">
    <property type="entry name" value="MetalloPDE_YfcE-like"/>
</dbReference>
<dbReference type="SUPFAM" id="SSF56300">
    <property type="entry name" value="Metallo-dependent phosphatases"/>
    <property type="match status" value="1"/>
</dbReference>
<accession>A0A9D8PNA0</accession>
<dbReference type="PANTHER" id="PTHR43165">
    <property type="entry name" value="METALLOPHOSPHOESTERASE"/>
    <property type="match status" value="1"/>
</dbReference>
<dbReference type="InterPro" id="IPR024654">
    <property type="entry name" value="Calcineurin-like_PHP_lpxH"/>
</dbReference>
<gene>
    <name evidence="4" type="ORF">JW984_00105</name>
</gene>
<sequence>MLIGIISDVHGNEVALKAALDEMPETDLILLAGDIAGRAVELKKIFDIIDENKVVYIKGNHEDMAVLYFNNFGKDEVTRRLVERINDTPCSMELSIDGKKIFMAHGSPWNTKSEYIYPEYHDFKAFETLGYKYIILGHTHVPMVVKSGDVTIINPGSVGEPQAHDPRPSFALLDTEAERAEIRYVKNYLEEKKLRFITPFRWKSYDVRLFTKAGGNKVVETS</sequence>
<dbReference type="PIRSF" id="PIRSF000883">
    <property type="entry name" value="Pesterase_MJ0912"/>
    <property type="match status" value="1"/>
</dbReference>
<dbReference type="Gene3D" id="3.60.21.10">
    <property type="match status" value="1"/>
</dbReference>
<name>A0A9D8PNA0_9DELT</name>
<dbReference type="AlphaFoldDB" id="A0A9D8PNA0"/>
<protein>
    <recommendedName>
        <fullName evidence="2">Phosphoesterase</fullName>
        <ecNumber evidence="2">3.1.4.-</ecNumber>
    </recommendedName>
</protein>
<comment type="caution">
    <text evidence="4">The sequence shown here is derived from an EMBL/GenBank/DDBJ whole genome shotgun (WGS) entry which is preliminary data.</text>
</comment>
<evidence type="ECO:0000256" key="1">
    <source>
        <dbReference type="ARBA" id="ARBA00008950"/>
    </source>
</evidence>
<dbReference type="InterPro" id="IPR000979">
    <property type="entry name" value="Phosphodiesterase_MJ0936/Vps29"/>
</dbReference>
<proteinExistence type="inferred from homology"/>
<organism evidence="4 5">
    <name type="scientific">Candidatus Zymogenus saltonus</name>
    <dbReference type="NCBI Taxonomy" id="2844893"/>
    <lineage>
        <taxon>Bacteria</taxon>
        <taxon>Deltaproteobacteria</taxon>
        <taxon>Candidatus Zymogenia</taxon>
        <taxon>Candidatus Zymogeniales</taxon>
        <taxon>Candidatus Zymogenaceae</taxon>
        <taxon>Candidatus Zymogenus</taxon>
    </lineage>
</organism>
<dbReference type="Pfam" id="PF12850">
    <property type="entry name" value="Metallophos_2"/>
    <property type="match status" value="1"/>
</dbReference>
<evidence type="ECO:0000259" key="3">
    <source>
        <dbReference type="Pfam" id="PF12850"/>
    </source>
</evidence>
<dbReference type="GO" id="GO:0016787">
    <property type="term" value="F:hydrolase activity"/>
    <property type="evidence" value="ECO:0007669"/>
    <property type="project" value="UniProtKB-UniRule"/>
</dbReference>
<dbReference type="InterPro" id="IPR029052">
    <property type="entry name" value="Metallo-depent_PP-like"/>
</dbReference>
<dbReference type="NCBIfam" id="TIGR00040">
    <property type="entry name" value="yfcE"/>
    <property type="match status" value="1"/>
</dbReference>
<reference evidence="4" key="2">
    <citation type="submission" date="2021-01" db="EMBL/GenBank/DDBJ databases">
        <authorList>
            <person name="Hahn C.R."/>
            <person name="Youssef N.H."/>
            <person name="Elshahed M."/>
        </authorList>
    </citation>
    <scope>NUCLEOTIDE SEQUENCE</scope>
    <source>
        <strain evidence="4">Zod_Metabat.24</strain>
    </source>
</reference>
<dbReference type="EMBL" id="JAFGIX010000001">
    <property type="protein sequence ID" value="MBN1571580.1"/>
    <property type="molecule type" value="Genomic_DNA"/>
</dbReference>
<dbReference type="GO" id="GO:0046872">
    <property type="term" value="F:metal ion binding"/>
    <property type="evidence" value="ECO:0007669"/>
    <property type="project" value="UniProtKB-KW"/>
</dbReference>
<dbReference type="PANTHER" id="PTHR43165:SF1">
    <property type="entry name" value="PHOSPHODIESTERASE MJ0936"/>
    <property type="match status" value="1"/>
</dbReference>
<dbReference type="Proteomes" id="UP000809273">
    <property type="component" value="Unassembled WGS sequence"/>
</dbReference>